<keyword evidence="1" id="KW-0472">Membrane</keyword>
<sequence length="374" mass="41270">MRKIVLTIHLTLSLIFGLFFVATCTSGSLLMIESDVEGWLHPVDHKVTPGEINMAVIKQHTDTSYPDYKIDSVEYPQKDKMYHVHLSKTTGKGTQTVFADPGTGEVFGKVQEARLEPFATIYQLHRYFLLLPLIGKTGAATVVGIIGVGMMLVLVTGAYLWWPGLRKWVLGFKYVRNRGKLMQNMSLHKLVGIISLPILFFAAFTGVINAFEKQIPGWIGFQTKETIPATALQSKTKDGKTLPLENVIDVVKGKYPDSKIIKITLPTKPGQSYQVGVQDGFAANTAGSNSTIYVDSFAGDVLYKTNPTKAINLYNSWRKGLHFATWGGETTKLLAFVFGMMPLVLMVTGLAIWRIKAKARKRSRKPATAGAVIA</sequence>
<evidence type="ECO:0000313" key="3">
    <source>
        <dbReference type="Proteomes" id="UP000093309"/>
    </source>
</evidence>
<evidence type="ECO:0000256" key="1">
    <source>
        <dbReference type="SAM" id="Phobius"/>
    </source>
</evidence>
<feature type="transmembrane region" description="Helical" evidence="1">
    <location>
        <begin position="333"/>
        <end position="355"/>
    </location>
</feature>
<dbReference type="Pfam" id="PF03929">
    <property type="entry name" value="PepSY_TM"/>
    <property type="match status" value="1"/>
</dbReference>
<keyword evidence="1" id="KW-0812">Transmembrane</keyword>
<organism evidence="2 3">
    <name type="scientific">Paenibacillus pectinilyticus</name>
    <dbReference type="NCBI Taxonomy" id="512399"/>
    <lineage>
        <taxon>Bacteria</taxon>
        <taxon>Bacillati</taxon>
        <taxon>Bacillota</taxon>
        <taxon>Bacilli</taxon>
        <taxon>Bacillales</taxon>
        <taxon>Paenibacillaceae</taxon>
        <taxon>Paenibacillus</taxon>
    </lineage>
</organism>
<feature type="transmembrane region" description="Helical" evidence="1">
    <location>
        <begin position="12"/>
        <end position="32"/>
    </location>
</feature>
<reference evidence="3" key="1">
    <citation type="submission" date="2016-05" db="EMBL/GenBank/DDBJ databases">
        <title>Paenibacillus oryzae. sp. nov., isolated from the rice root.</title>
        <authorList>
            <person name="Zhang J."/>
            <person name="Zhang X."/>
        </authorList>
    </citation>
    <scope>NUCLEOTIDE SEQUENCE [LARGE SCALE GENOMIC DNA]</scope>
    <source>
        <strain evidence="3">KCTC13222</strain>
    </source>
</reference>
<name>A0A1C0ZY36_9BACL</name>
<feature type="transmembrane region" description="Helical" evidence="1">
    <location>
        <begin position="139"/>
        <end position="162"/>
    </location>
</feature>
<proteinExistence type="predicted"/>
<protein>
    <submittedName>
        <fullName evidence="2">Uncharacterized protein</fullName>
    </submittedName>
</protein>
<gene>
    <name evidence="2" type="ORF">A8709_22005</name>
</gene>
<accession>A0A1C0ZY36</accession>
<feature type="transmembrane region" description="Helical" evidence="1">
    <location>
        <begin position="190"/>
        <end position="211"/>
    </location>
</feature>
<keyword evidence="3" id="KW-1185">Reference proteome</keyword>
<dbReference type="STRING" id="512399.A8709_22005"/>
<dbReference type="RefSeq" id="WP_065855072.1">
    <property type="nucleotide sequence ID" value="NZ_LYPC01000026.1"/>
</dbReference>
<keyword evidence="1" id="KW-1133">Transmembrane helix</keyword>
<dbReference type="AlphaFoldDB" id="A0A1C0ZY36"/>
<dbReference type="OrthoDB" id="111691at2"/>
<comment type="caution">
    <text evidence="2">The sequence shown here is derived from an EMBL/GenBank/DDBJ whole genome shotgun (WGS) entry which is preliminary data.</text>
</comment>
<evidence type="ECO:0000313" key="2">
    <source>
        <dbReference type="EMBL" id="OCT12998.1"/>
    </source>
</evidence>
<dbReference type="EMBL" id="LYPC01000026">
    <property type="protein sequence ID" value="OCT12998.1"/>
    <property type="molecule type" value="Genomic_DNA"/>
</dbReference>
<dbReference type="Proteomes" id="UP000093309">
    <property type="component" value="Unassembled WGS sequence"/>
</dbReference>
<dbReference type="PANTHER" id="PTHR34219">
    <property type="entry name" value="IRON-REGULATED INNER MEMBRANE PROTEIN-RELATED"/>
    <property type="match status" value="1"/>
</dbReference>
<dbReference type="InterPro" id="IPR005625">
    <property type="entry name" value="PepSY-ass_TM"/>
</dbReference>